<keyword evidence="21 33" id="KW-1164">Virus endocytosis by host</keyword>
<comment type="subunit">
    <text evidence="33">The mature envelope protein (Env) consists of a homotrimer of non-covalently associated gp120-gp41 heterodimers. The resulting complex protrudes from the virus surface as a spike. There seems to be as few as 10 spikes on the average virion. Surface protein gp120 interacts with host CD4, CCR5 and CXCR4. Gp120 also interacts with the C-type lectins CD209/DC-SIGN and CLEC4M/DC-SIGNR (collectively referred to as DC-SIGN(R)). Gp120 and gp41 interact with GalCer. Gp120 interacts with host ITGA4/ITGB7 complex; on CD4+ T-cells, this interaction results in rapid activation of integrin ITGAL/LFA-1, which facilitates efficient cell-to-cell spreading of HIV-1. Gp120 interacts with cell-associated heparan sulfate; this interaction increases virus infectivity on permissive cells and may be involved in infection of CD4- cells.</text>
</comment>
<keyword evidence="8 33" id="KW-1170">Fusion of virus membrane with host endosomal membrane</keyword>
<evidence type="ECO:0000256" key="18">
    <source>
        <dbReference type="ARBA" id="ARBA00022844"/>
    </source>
</evidence>
<evidence type="ECO:0000256" key="14">
    <source>
        <dbReference type="ARBA" id="ARBA00022692"/>
    </source>
</evidence>
<evidence type="ECO:0000256" key="13">
    <source>
        <dbReference type="ARBA" id="ARBA00022685"/>
    </source>
</evidence>
<dbReference type="GO" id="GO:0075512">
    <property type="term" value="P:clathrin-dependent endocytosis of virus by host cell"/>
    <property type="evidence" value="ECO:0007669"/>
    <property type="project" value="UniProtKB-UniRule"/>
</dbReference>
<dbReference type="GO" id="GO:0055036">
    <property type="term" value="C:virion membrane"/>
    <property type="evidence" value="ECO:0007669"/>
    <property type="project" value="UniProtKB-SubCell"/>
</dbReference>
<comment type="miscellaneous">
    <text evidence="33">HIV-1 lineages are divided in three main groups, M (for Major), O (for Outlier), and N (for New, or Non-M, Non-O). The vast majority of strains found worldwide belong to the group M. Group O seems to be endemic to and largely confined to Cameroon and neighboring countries in West Central Africa, where these viruses represent a small minority of HIV-1 strains. The group N is represented by a limited number of isolates from Cameroonian persons. The group M is further subdivided in 9 clades or subtypes (A to D, F to H, J and K).</text>
</comment>
<feature type="region of interest" description="V5" evidence="33">
    <location>
        <begin position="464"/>
        <end position="474"/>
    </location>
</feature>
<proteinExistence type="inferred from homology"/>
<evidence type="ECO:0000256" key="16">
    <source>
        <dbReference type="ARBA" id="ARBA00022729"/>
    </source>
</evidence>
<feature type="region of interest" description="MPER; binding to GalCer" evidence="33">
    <location>
        <begin position="664"/>
        <end position="685"/>
    </location>
</feature>
<keyword evidence="28 33" id="KW-0325">Glycoprotein</keyword>
<dbReference type="GO" id="GO:0019082">
    <property type="term" value="P:viral protein processing"/>
    <property type="evidence" value="ECO:0007669"/>
    <property type="project" value="UniProtKB-UniRule"/>
</dbReference>
<comment type="subcellular location">
    <molecule>Surface protein gp120</molecule>
    <subcellularLocation>
        <location evidence="33">Virion membrane</location>
        <topology evidence="33">Peripheral membrane protein</topology>
    </subcellularLocation>
    <subcellularLocation>
        <location evidence="33">Host cell membrane</location>
        <topology evidence="33">Peripheral membrane protein</topology>
    </subcellularLocation>
    <subcellularLocation>
        <location evidence="33">Host endosome membrane</location>
        <topology evidence="33">Single-pass type I membrane protein</topology>
    </subcellularLocation>
    <text evidence="33">The surface protein is not anchored to the viral envelope, but associates with the extravirion surface through its binding to TM. It is probably concentrated at the site of budding and incorporated into the virions possibly by contacts between the cytoplasmic tail of Env and the N-terminus of Gag.</text>
</comment>
<dbReference type="InterPro" id="IPR036377">
    <property type="entry name" value="Gp120_core_sf"/>
</dbReference>
<keyword evidence="20 33" id="KW-0261">Viral envelope protein</keyword>
<dbReference type="GO" id="GO:0052031">
    <property type="term" value="P:symbiont-mediated perturbation of host defense response"/>
    <property type="evidence" value="ECO:0007669"/>
    <property type="project" value="UniProtKB-UniRule"/>
</dbReference>
<keyword evidence="27 33" id="KW-1015">Disulfide bond</keyword>
<protein>
    <recommendedName>
        <fullName evidence="33">Envelope glycoprotein gp160</fullName>
    </recommendedName>
    <alternativeName>
        <fullName evidence="33">Env polyprotein</fullName>
    </alternativeName>
    <component>
        <recommendedName>
            <fullName evidence="33">Surface protein gp120</fullName>
            <shortName evidence="33">SU</shortName>
        </recommendedName>
        <alternativeName>
            <fullName evidence="33">Glycoprotein 120</fullName>
            <shortName evidence="33">gp120</shortName>
        </alternativeName>
    </component>
    <component>
        <recommendedName>
            <fullName evidence="33">Transmembrane protein gp41</fullName>
            <shortName evidence="33">TM</shortName>
        </recommendedName>
        <alternativeName>
            <fullName evidence="33">Glycoprotein 41</fullName>
            <shortName evidence="33">gp41</shortName>
        </alternativeName>
    </component>
</protein>
<keyword evidence="7 33" id="KW-1168">Fusion of virus membrane with host membrane</keyword>
<dbReference type="GO" id="GO:0019064">
    <property type="term" value="P:fusion of virus membrane with host plasma membrane"/>
    <property type="evidence" value="ECO:0007669"/>
    <property type="project" value="UniProtKB-UniRule"/>
</dbReference>
<feature type="region of interest" description="Disordered" evidence="35">
    <location>
        <begin position="721"/>
        <end position="744"/>
    </location>
</feature>
<keyword evidence="17 33" id="KW-1161">Viral attachment to host cell</keyword>
<dbReference type="FunFam" id="1.20.5.490:FF:000001">
    <property type="entry name" value="Envelope glycoprotein gp160"/>
    <property type="match status" value="1"/>
</dbReference>
<comment type="subunit">
    <text evidence="32">The mature envelope protein (Env) consists of a homotrimer of non-covalently associated gp120-gp41 heterodimers. The resulting complex protrudes from the virus surface as a spike. There seems to be as few as 10 spikes on the average virion. Interacts with host CD4, CCR5 and CXCR4. Gp120 also interacts with the C-type lectins CD209/DC-SIGN and CLEC4M/DC-SIGNR (collectively referred to as DC-SIGN(R)). Gp120 and gp41 interact with GalCer. Gp120 interacts with host ITGA4/ITGB7 complex; on CD4+ T-cells, this interaction results in rapid activation of integrin ITGAL/LFA-1, which facilitates efficient cell-to-cell spreading of HIV-1. Gp120 interacts with cell-associated heparan sulfate; this interaction increases virus infectivity on permissive cells and may be involved in infection of CD4- cells.</text>
</comment>
<feature type="disulfide bond" evidence="33">
    <location>
        <begin position="236"/>
        <end position="247"/>
    </location>
</feature>
<dbReference type="InterPro" id="IPR000328">
    <property type="entry name" value="GP41-like"/>
</dbReference>
<name>A0A1C9TBM3_HV1</name>
<dbReference type="FunFam" id="1.10.287.210:FF:000001">
    <property type="entry name" value="Envelope glycoprotein gp160"/>
    <property type="match status" value="1"/>
</dbReference>
<feature type="domain" description="Human immunodeficiency virus 1 envelope glycoprotein Gp120" evidence="36">
    <location>
        <begin position="34"/>
        <end position="514"/>
    </location>
</feature>
<accession>A0A1C9TBM3</accession>
<feature type="transmembrane region" description="Helical" evidence="34">
    <location>
        <begin position="515"/>
        <end position="539"/>
    </location>
</feature>
<keyword evidence="22 33" id="KW-1133">Transmembrane helix</keyword>
<keyword evidence="25 33" id="KW-0472">Membrane</keyword>
<comment type="PTM">
    <text evidence="33">Specific enzymatic cleavages in vivo yield mature proteins. Envelope glycoproteins are synthesized as a inactive precursor that is heavily N-glycosylated and processed likely by host cell furin in the Golgi to yield the mature SU and TM proteins. The cleavage site between SU and TM requires the minimal sequence [KR]-X-[KR]-R. About 2 of the 9 disulfide bonds of gp41 are reduced by P4HB/PDI, following binding to CD4 receptor.</text>
</comment>
<keyword evidence="14 33" id="KW-0812">Transmembrane</keyword>
<evidence type="ECO:0000256" key="9">
    <source>
        <dbReference type="ARBA" id="ARBA00022511"/>
    </source>
</evidence>
<dbReference type="GO" id="GO:0019031">
    <property type="term" value="C:viral envelope"/>
    <property type="evidence" value="ECO:0007669"/>
    <property type="project" value="UniProtKB-KW"/>
</dbReference>
<reference evidence="38" key="1">
    <citation type="journal article" date="2016" name="Retrovirology">
        <title>Tracing HIV-1 transmission: envelope traits of HIV-1 transmitter and recipient pairs.</title>
        <authorList>
            <consortium name="Swiss HIV Cohort Study (SHCS)"/>
            <person name="Oberle C.S."/>
            <person name="Joos B."/>
            <person name="Rusert P."/>
            <person name="Campbell N.K."/>
            <person name="Beauparlant D."/>
            <person name="Kuster H."/>
            <person name="Weber J."/>
            <person name="Schenkel C.D."/>
            <person name="Scherrer A.U."/>
            <person name="Magnus C."/>
            <person name="Kouyos R."/>
            <person name="Rieder P."/>
            <person name="Niederost B."/>
            <person name="Braun D.L."/>
            <person name="Pavlovic J."/>
            <person name="Boni J."/>
            <person name="Yerly S."/>
            <person name="Klimkait T."/>
            <person name="Aubert V."/>
            <person name="Trkola A."/>
            <person name="Metzner K.J."/>
            <person name="Gunthard H.F."/>
        </authorList>
    </citation>
    <scope>NUCLEOTIDE SEQUENCE</scope>
    <source>
        <strain evidence="38">T1SHCS901cl_A7</strain>
    </source>
</reference>
<feature type="transmembrane region" description="Helical" evidence="34">
    <location>
        <begin position="680"/>
        <end position="707"/>
    </location>
</feature>
<organismHost>
    <name type="scientific">Homo sapiens</name>
    <name type="common">Human</name>
    <dbReference type="NCBI Taxonomy" id="9606"/>
</organismHost>
<evidence type="ECO:0000256" key="25">
    <source>
        <dbReference type="ARBA" id="ARBA00023136"/>
    </source>
</evidence>
<dbReference type="GO" id="GO:0019062">
    <property type="term" value="P:virion attachment to host cell"/>
    <property type="evidence" value="ECO:0007669"/>
    <property type="project" value="UniProtKB-UniRule"/>
</dbReference>
<feature type="chain" id="PRO_5023496378" description="Transmembrane protein gp41" evidence="33">
    <location>
        <begin position="515"/>
        <end position="858"/>
    </location>
</feature>
<evidence type="ECO:0000313" key="38">
    <source>
        <dbReference type="EMBL" id="AOR07972.1"/>
    </source>
</evidence>
<feature type="lipid moiety-binding region" description="S-palmitoyl cysteine; by host" evidence="33">
    <location>
        <position position="766"/>
    </location>
</feature>
<evidence type="ECO:0000256" key="10">
    <source>
        <dbReference type="ARBA" id="ARBA00022570"/>
    </source>
</evidence>
<dbReference type="GO" id="GO:0039654">
    <property type="term" value="P:fusion of virus membrane with host endosome membrane"/>
    <property type="evidence" value="ECO:0007669"/>
    <property type="project" value="UniProtKB-UniRule"/>
</dbReference>
<feature type="domain" description="Retroviral envelope protein GP41-like" evidence="37">
    <location>
        <begin position="532"/>
        <end position="721"/>
    </location>
</feature>
<feature type="region of interest" description="Immunosuppression" evidence="33">
    <location>
        <begin position="576"/>
        <end position="594"/>
    </location>
</feature>
<gene>
    <name evidence="33 38" type="primary">env</name>
    <name evidence="38" type="synonym">gp160</name>
</gene>
<comment type="domain">
    <text evidence="33">The membrane proximal external region (MPER) present in gp41 is a tryptophan-rich region recognized by the antibodies 2F5, Z13, and 4E10. MPER seems to play a role in fusion.</text>
</comment>
<evidence type="ECO:0000256" key="21">
    <source>
        <dbReference type="ARBA" id="ARBA00022890"/>
    </source>
</evidence>
<feature type="site" description="Cleavage; by host furin" evidence="33">
    <location>
        <begin position="514"/>
        <end position="515"/>
    </location>
</feature>
<keyword evidence="31 33" id="KW-1160">Virus entry into host cell</keyword>
<evidence type="ECO:0000256" key="23">
    <source>
        <dbReference type="ARBA" id="ARBA00023046"/>
    </source>
</evidence>
<dbReference type="SUPFAM" id="SSF58069">
    <property type="entry name" value="Virus ectodomain"/>
    <property type="match status" value="1"/>
</dbReference>
<comment type="domain">
    <text evidence="33">The YXXL motif is involved in determining the exact site of viral release at the surface of infected mononuclear cells and promotes endocytosis. YXXL and di-leucine endocytosis motifs interact directly or indirectly with the clathrin adapter complexes, opperate independently, and their activities are not additive.</text>
</comment>
<evidence type="ECO:0000256" key="30">
    <source>
        <dbReference type="ARBA" id="ARBA00023288"/>
    </source>
</evidence>
<dbReference type="Gene3D" id="2.170.40.20">
    <property type="entry name" value="Human immunodeficiency virus 1, Gp160, envelope glycoprotein"/>
    <property type="match status" value="2"/>
</dbReference>
<keyword evidence="26 33" id="KW-0564">Palmitate</keyword>
<dbReference type="Pfam" id="PF00516">
    <property type="entry name" value="GP120"/>
    <property type="match status" value="1"/>
</dbReference>
<evidence type="ECO:0000256" key="32">
    <source>
        <dbReference type="ARBA" id="ARBA00062028"/>
    </source>
</evidence>
<dbReference type="HAMAP" id="MF_04083">
    <property type="entry name" value="HIV_ENV"/>
    <property type="match status" value="1"/>
</dbReference>
<feature type="disulfide bond" evidence="33">
    <location>
        <begin position="226"/>
        <end position="255"/>
    </location>
</feature>
<comment type="similarity">
    <text evidence="33">Belongs to the HIV-1 env protein family.</text>
</comment>
<reference evidence="38" key="2">
    <citation type="submission" date="2016-08" db="EMBL/GenBank/DDBJ databases">
        <authorList>
            <person name="Seilhamer J.J."/>
        </authorList>
    </citation>
    <scope>NUCLEOTIDE SEQUENCE</scope>
    <source>
        <strain evidence="38">T1SHCS901cl_A7</strain>
    </source>
</reference>
<keyword evidence="13 33" id="KW-0165">Cleavage on pair of basic residues</keyword>
<dbReference type="FunFam" id="2.170.40.20:FF:000003">
    <property type="entry name" value="Envelope glycoprotein gp160"/>
    <property type="match status" value="1"/>
</dbReference>
<evidence type="ECO:0000259" key="37">
    <source>
        <dbReference type="Pfam" id="PF00517"/>
    </source>
</evidence>
<evidence type="ECO:0000256" key="26">
    <source>
        <dbReference type="ARBA" id="ARBA00023139"/>
    </source>
</evidence>
<evidence type="ECO:0000256" key="1">
    <source>
        <dbReference type="ARBA" id="ARBA00004402"/>
    </source>
</evidence>
<evidence type="ECO:0000256" key="12">
    <source>
        <dbReference type="ARBA" id="ARBA00022595"/>
    </source>
</evidence>
<comment type="PTM">
    <text evidence="33">Palmitoylation of the transmembrane protein and of Env polyprotein (prior to its proteolytic cleavage) is essential for their association with host cell membrane lipid rafts. Palmitoylation is therefore required for envelope trafficking to classical lipid rafts, but not for viral replication.</text>
</comment>
<keyword evidence="18 33" id="KW-0946">Virion</keyword>
<evidence type="ECO:0000256" key="20">
    <source>
        <dbReference type="ARBA" id="ARBA00022879"/>
    </source>
</evidence>
<evidence type="ECO:0000256" key="3">
    <source>
        <dbReference type="ARBA" id="ARBA00004505"/>
    </source>
</evidence>
<evidence type="ECO:0000256" key="5">
    <source>
        <dbReference type="ARBA" id="ARBA00004578"/>
    </source>
</evidence>
<evidence type="ECO:0000256" key="24">
    <source>
        <dbReference type="ARBA" id="ARBA00023054"/>
    </source>
</evidence>
<comment type="domain">
    <text evidence="33">The CD4-binding region is targeted by the antibody b12.</text>
</comment>
<comment type="domain">
    <text evidence="33">Some of the most genetically diverse regions of the viral genome are present in Env. They are called variable regions 1 through 5 (V1 through V5). Coreceptor usage of gp120 is determined mainly by the primary structure of the third variable region (V3) in the outer domain of gp120. The sequence of V3 determines which coreceptor, CCR5 and/or CXCR4 (corresponding to R5/macrophage, X4/T cell and R5X4/T cell and macrophage tropism), is used to trigger the fusion potential of the Env complex, and hence which cells the virus can infect. Binding to CCR5 involves a region adjacent in addition to V3.</text>
</comment>
<feature type="short sequence motif" description="YXXL motif; contains endocytosis signal" evidence="33">
    <location>
        <begin position="714"/>
        <end position="717"/>
    </location>
</feature>
<dbReference type="FunFam" id="2.170.40.20:FF:000001">
    <property type="entry name" value="Envelope glycoprotein gp160"/>
    <property type="match status" value="1"/>
</dbReference>
<feature type="region of interest" description="CD4-binding loop" evidence="33">
    <location>
        <begin position="369"/>
        <end position="379"/>
    </location>
</feature>
<evidence type="ECO:0000256" key="27">
    <source>
        <dbReference type="ARBA" id="ARBA00023157"/>
    </source>
</evidence>
<keyword evidence="30 33" id="KW-0449">Lipoprotein</keyword>
<keyword evidence="16 33" id="KW-0732">Signal</keyword>
<dbReference type="Pfam" id="PF00517">
    <property type="entry name" value="GP41"/>
    <property type="match status" value="1"/>
</dbReference>
<dbReference type="GO" id="GO:0005198">
    <property type="term" value="F:structural molecule activity"/>
    <property type="evidence" value="ECO:0007669"/>
    <property type="project" value="UniProtKB-UniRule"/>
</dbReference>
<feature type="coiled-coil region" evidence="33">
    <location>
        <begin position="635"/>
        <end position="669"/>
    </location>
</feature>
<keyword evidence="23 33" id="KW-1039">Host endosome</keyword>
<dbReference type="GO" id="GO:1903911">
    <property type="term" value="P:positive regulation of receptor clustering"/>
    <property type="evidence" value="ECO:0007669"/>
    <property type="project" value="UniProtKB-UniRule"/>
</dbReference>
<evidence type="ECO:0000256" key="31">
    <source>
        <dbReference type="ARBA" id="ARBA00023296"/>
    </source>
</evidence>
<dbReference type="InterPro" id="IPR037527">
    <property type="entry name" value="Gp160"/>
</dbReference>
<keyword evidence="11 33" id="KW-0945">Host-virus interaction</keyword>
<evidence type="ECO:0000256" key="17">
    <source>
        <dbReference type="ARBA" id="ARBA00022804"/>
    </source>
</evidence>
<evidence type="ECO:0000256" key="15">
    <source>
        <dbReference type="ARBA" id="ARBA00022703"/>
    </source>
</evidence>
<feature type="lipid moiety-binding region" description="S-palmitoyl cysteine; by host" evidence="33">
    <location>
        <position position="839"/>
    </location>
</feature>
<comment type="subcellular location">
    <molecule>Transmembrane protein gp41</molecule>
    <subcellularLocation>
        <location evidence="33">Virion membrane</location>
        <topology evidence="33">Single-pass type I membrane protein</topology>
    </subcellularLocation>
    <subcellularLocation>
        <location evidence="33">Host cell membrane</location>
        <topology evidence="33">Single-pass type I membrane protein</topology>
    </subcellularLocation>
    <subcellularLocation>
        <location evidence="33">Host endosome membrane</location>
        <topology evidence="33">Single-pass type I membrane protein</topology>
    </subcellularLocation>
    <text evidence="33">It is probably concentrated at the site of budding and incorporated into the virions possibly by contacts between the cytoplasmic tail of Env and the N-terminus of Gag.</text>
</comment>
<comment type="function">
    <text evidence="33">Surface protein gp120: Attaches the virus to the host lymphoid cell by binding to the primary receptor CD4. This interaction induces a structural rearrangement creating a high affinity binding site for a chemokine coreceptor like CXCR4 and/or CCR5. Acts as a ligand for CD209/DC-SIGN and CLEC4M/DC-SIGNR, which are respectively found on dendritic cells (DCs), and on endothelial cells of liver sinusoids and lymph node sinuses. These interactions allow capture of viral particles at mucosal surfaces by these cells and subsequent transmission to permissive cells. HIV subverts the migration properties of dendritic cells to gain access to CD4+ T-cells in lymph nodes. Virus transmission to permissive T-cells occurs either in trans (without DCs infection, through viral capture and transmission), or in cis (following DCs productive infection, through the usual CD4-gp120 interaction), thereby inducing a robust infection. In trans infection, bound virions remain infectious over days and it is proposed that they are not degraded, but protected in non-lysosomal acidic organelles within the DCs close to the cell membrane thus contributing to the viral infectious potential during DCs' migration from the periphery to the lymphoid tissues. On arrival at lymphoid tissues, intact virions recycle back to DCs' cell surface allowing virus transmission to CD4+ T-cells.</text>
</comment>
<evidence type="ECO:0000259" key="36">
    <source>
        <dbReference type="Pfam" id="PF00516"/>
    </source>
</evidence>
<feature type="transmembrane region" description="Helical" evidence="34">
    <location>
        <begin position="12"/>
        <end position="30"/>
    </location>
</feature>
<dbReference type="Gene3D" id="1.20.5.490">
    <property type="entry name" value="Single helix bin"/>
    <property type="match status" value="1"/>
</dbReference>
<comment type="miscellaneous">
    <text evidence="33">Inhibitors targeting HIV-1 viral envelope proteins are used as antiretroviral drugs. Attachment of virions to the cell surface via non-specific interactions and CD4 binding can be blocked by inhibitors that include cyanovirin-N, cyclotriazadisulfonamide analogs, PRO 2000, TNX 355 and PRO 542. In addition, BMS 806 can block CD4-induced conformational changes. Env interactions with the coreceptor molecules can be targeted by CCR5 antagonists including SCH-D, maraviroc (UK 427857) and aplaviroc (GW 873140), and the CXCR4 antagonist AMD 070. Fusion of viral and cellular membranes can be inhibited by peptides such as enfuvirtide and tifuvirtide (T 1249). Resistance to inhibitors associated with mutations in Env are observed. Most of the time, single mutations confer only a modest reduction in drug susceptibility. Combination of several mutations is usually required to develop a high-level drug resistance.</text>
</comment>
<evidence type="ECO:0000256" key="7">
    <source>
        <dbReference type="ARBA" id="ARBA00022506"/>
    </source>
</evidence>
<dbReference type="GO" id="GO:0016020">
    <property type="term" value="C:membrane"/>
    <property type="evidence" value="ECO:0007669"/>
    <property type="project" value="UniProtKB-UniRule"/>
</dbReference>
<feature type="short sequence motif" description="Di-leucine internalization motif" evidence="33">
    <location>
        <begin position="857"/>
        <end position="858"/>
    </location>
</feature>
<dbReference type="Gene3D" id="1.10.287.210">
    <property type="match status" value="1"/>
</dbReference>
<comment type="caution">
    <text evidence="33 34">Lacks conserved residue(s) required for the propagation of feature annotation.</text>
</comment>
<evidence type="ECO:0000256" key="6">
    <source>
        <dbReference type="ARBA" id="ARBA00004650"/>
    </source>
</evidence>
<dbReference type="GO" id="GO:0044175">
    <property type="term" value="C:host cell endosome membrane"/>
    <property type="evidence" value="ECO:0007669"/>
    <property type="project" value="UniProtKB-SubCell"/>
</dbReference>
<evidence type="ECO:0000256" key="19">
    <source>
        <dbReference type="ARBA" id="ARBA00022870"/>
    </source>
</evidence>
<evidence type="ECO:0000256" key="28">
    <source>
        <dbReference type="ARBA" id="ARBA00023180"/>
    </source>
</evidence>
<evidence type="ECO:0000256" key="22">
    <source>
        <dbReference type="ARBA" id="ARBA00022989"/>
    </source>
</evidence>
<dbReference type="CDD" id="cd09909">
    <property type="entry name" value="HIV-1-like_HR1-HR2"/>
    <property type="match status" value="1"/>
</dbReference>
<sequence>MRVKEIKKNYQHWWIWSIMLFWMLMLCSAAEQRWVTVYYGVPVWKEATATLFCASDAKAYDTEVHNVWATHACVPTDPNPLEVVLENVTENFNMWKNNMVDQMHEDIISLWDQSLKPCVKLTPLCVTLNCTDTTWNATNTSNSSNGLMMEKGEVKNCSFNITTNIRDKVEKENALFYKLDVIPIEDDAENNSSRNYTNYRLTSCNTSVITQACPKVSFEPIPIHYCAPAGFAILKCKDKEFNGTGPCKNVSTVQCTHGIRPVVSTQLLLNGSLAEEGIVIRSENFSNNAKTIIVQLDEPVKINCTRPNNNTRKGIHIGPGRAFYATESITGDIRKAHCNVSRLEWNKALQQVAIKLNKQYNKTIAFNHSSGGDPEIVMHSFNCGGEFFYCNTTGLFNKTWNSTQLFRNETEGLNGTIILQCRIKQIINMWQEVGKAMYAPPIRGQIRCSSNITGLLLTRDGGNNSSPVETFRPGGGDVRDNWRSELYKYKVVKIEPLGVAPTKAKRRVVQREKRAAIGALFLGFLGAAGSTMGAASMTLTVQARQLLSGIVQQQKNLLRAIEAQQHLLQLTVWGIKQLQARVLAVERYLKDQQILGIWGCSGKLICTTTVPWNNSWSNKTLDQIWNNMTWMQWEREISNYTETIYDLIEKSQNQQEKNEQELLALDKWANLWNWFDITKWLWYIKIFIMIVGGLIGLRIVFAVLSIVKRVRQGYSPLSFQTHLPARRGPDRPEGIEEEGGESDRDRSVRLVDGFLALFWDDLRSLCLFSYHRLTDLLLIAARIVELLGHRGWEILKYWWNLLQYWSQELKNSAVSLLNTIAIAVAEGTDRVIEVVQRTCRAILNIPRRIRQGLERALL</sequence>
<comment type="function">
    <text evidence="33">Transmembrane protein gp41: Acts as a class I viral fusion protein. Under the current model, the protein has at least 3 conformational states: pre-fusion native state, pre-hairpin intermediate state, and post-fusion hairpin state. During fusion of viral and target intracellular membranes, the coiled coil regions (heptad repeats) assume a trimer-of-hairpins structure, positioning the fusion peptide in close proximity to the C-terminal region of the ectodomain. The formation of this structure appears to drive apposition and subsequent fusion of viral and target cell membranes. Complete fusion occurs in host cell endosomes and is dynamin-dependent, however some lipid transfer might occur at the plasma membrane. The virus undergoes clathrin-dependent internalization long before endosomal fusion, thus minimizing the surface exposure of conserved viral epitopes during fusion and reducing the efficacy of inhibitors targeting these epitopes. Membranes fusion leads to delivery of the nucleocapsid into the cytoplasm.</text>
</comment>
<feature type="disulfide bond" evidence="33">
    <location>
        <begin position="600"/>
        <end position="606"/>
    </location>
</feature>
<comment type="PTM">
    <text evidence="33">Highly glycosylated by host. The high number of glycan on the protein is reffered to as 'glycan shield' because it contributes to hide protein sequence from adaptive immune system.</text>
</comment>
<keyword evidence="19 33" id="KW-1043">Host membrane</keyword>
<evidence type="ECO:0000256" key="34">
    <source>
        <dbReference type="RuleBase" id="RU363095"/>
    </source>
</evidence>
<evidence type="ECO:0000256" key="2">
    <source>
        <dbReference type="ARBA" id="ARBA00004433"/>
    </source>
</evidence>
<comment type="domain">
    <text evidence="33 34">The 17 amino acids long immunosuppressive region is present in many retroviral envelope proteins. Synthetic peptides derived from this relatively conserved sequence inhibit immune function in vitro and in vivo.</text>
</comment>
<comment type="subcellular location">
    <subcellularLocation>
        <location evidence="3">Host cell membrane</location>
        <topology evidence="3">Peripheral membrane protein</topology>
    </subcellularLocation>
    <subcellularLocation>
        <location evidence="1">Host cell membrane</location>
        <topology evidence="1">Single-pass type I membrane protein</topology>
    </subcellularLocation>
    <subcellularLocation>
        <location evidence="2">Host endosome membrane</location>
        <topology evidence="2">Peripheral membrane protein</topology>
    </subcellularLocation>
    <subcellularLocation>
        <location evidence="5">Host endosome membrane</location>
        <topology evidence="5">Single-pass type I membrane protein</topology>
    </subcellularLocation>
    <subcellularLocation>
        <location evidence="6">Virion membrane</location>
        <topology evidence="6">Peripheral membrane protein</topology>
    </subcellularLocation>
    <subcellularLocation>
        <location evidence="4">Virion membrane</location>
        <topology evidence="4">Single-pass type I membrane protein</topology>
    </subcellularLocation>
</comment>
<keyword evidence="24 33" id="KW-0175">Coiled coil</keyword>
<dbReference type="EMBL" id="KX792632">
    <property type="protein sequence ID" value="AOR07972.1"/>
    <property type="molecule type" value="Genomic_RNA"/>
</dbReference>
<evidence type="ECO:0000256" key="8">
    <source>
        <dbReference type="ARBA" id="ARBA00022510"/>
    </source>
</evidence>
<evidence type="ECO:0000256" key="11">
    <source>
        <dbReference type="ARBA" id="ARBA00022581"/>
    </source>
</evidence>
<organism evidence="38">
    <name type="scientific">Human immunodeficiency virus type 1</name>
    <name type="common">HIV-1</name>
    <dbReference type="NCBI Taxonomy" id="11676"/>
    <lineage>
        <taxon>Viruses</taxon>
        <taxon>Riboviria</taxon>
        <taxon>Pararnavirae</taxon>
        <taxon>Artverviricota</taxon>
        <taxon>Revtraviricetes</taxon>
        <taxon>Ortervirales</taxon>
        <taxon>Retroviridae</taxon>
        <taxon>Orthoretrovirinae</taxon>
        <taxon>Lentivirus</taxon>
        <taxon>Lentivirus humimdef1</taxon>
    </lineage>
</organism>
<feature type="topological domain" description="Cytoplasmic" evidence="33">
    <location>
        <begin position="708"/>
        <end position="858"/>
    </location>
</feature>
<keyword evidence="10 33" id="KW-1165">Clathrin-mediated endocytosis of virus by host</keyword>
<dbReference type="GO" id="GO:1903908">
    <property type="term" value="P:positive regulation of plasma membrane raft polarization"/>
    <property type="evidence" value="ECO:0007669"/>
    <property type="project" value="UniProtKB-UniRule"/>
</dbReference>
<feature type="disulfide bond" evidence="33">
    <location>
        <begin position="53"/>
        <end position="73"/>
    </location>
</feature>
<evidence type="ECO:0000256" key="35">
    <source>
        <dbReference type="SAM" id="MobiDB-lite"/>
    </source>
</evidence>
<dbReference type="SUPFAM" id="SSF56502">
    <property type="entry name" value="gp120 core"/>
    <property type="match status" value="2"/>
</dbReference>
<keyword evidence="15 33" id="KW-0053">Apoptosis</keyword>
<evidence type="ECO:0000256" key="33">
    <source>
        <dbReference type="HAMAP-Rule" id="MF_04083"/>
    </source>
</evidence>
<keyword evidence="12 33" id="KW-1162">Viral penetration into host cytoplasm</keyword>
<evidence type="ECO:0000256" key="29">
    <source>
        <dbReference type="ARBA" id="ARBA00023280"/>
    </source>
</evidence>
<keyword evidence="29 33" id="KW-0899">Viral immunoevasion</keyword>
<dbReference type="InterPro" id="IPR000777">
    <property type="entry name" value="HIV1_Gp120"/>
</dbReference>
<comment type="function">
    <text evidence="33">Envelope glycoprotein gp160: Oligomerizes in the host endoplasmic reticulum into predominantly trimers. In a second time, gp160 transits in the host Golgi, where glycosylation is completed. The precursor is then proteolytically cleaved in the trans-Golgi and thereby activated by cellular furin or furin-like proteases to produce gp120 and gp41.</text>
</comment>
<dbReference type="GO" id="GO:0020002">
    <property type="term" value="C:host cell plasma membrane"/>
    <property type="evidence" value="ECO:0007669"/>
    <property type="project" value="UniProtKB-SubCell"/>
</dbReference>
<evidence type="ECO:0000256" key="4">
    <source>
        <dbReference type="ARBA" id="ARBA00004563"/>
    </source>
</evidence>
<keyword evidence="9 33" id="KW-1032">Host cell membrane</keyword>
<feature type="chain" id="PRO_5023496377" description="Envelope glycoprotein gp160" evidence="33">
    <location>
        <begin position="32"/>
        <end position="858"/>
    </location>
</feature>